<keyword evidence="3" id="KW-0813">Transport</keyword>
<comment type="caution">
    <text evidence="3">The sequence shown here is derived from an EMBL/GenBank/DDBJ whole genome shotgun (WGS) entry which is preliminary data.</text>
</comment>
<keyword evidence="4" id="KW-1185">Reference proteome</keyword>
<feature type="transmembrane region" description="Helical" evidence="1">
    <location>
        <begin position="135"/>
        <end position="158"/>
    </location>
</feature>
<feature type="transmembrane region" description="Helical" evidence="1">
    <location>
        <begin position="106"/>
        <end position="123"/>
    </location>
</feature>
<name>A0ABU8E560_9ACTN</name>
<dbReference type="Gene3D" id="1.10.287.70">
    <property type="match status" value="1"/>
</dbReference>
<keyword evidence="3" id="KW-0406">Ion transport</keyword>
<feature type="transmembrane region" description="Helical" evidence="1">
    <location>
        <begin position="61"/>
        <end position="85"/>
    </location>
</feature>
<keyword evidence="3" id="KW-0407">Ion channel</keyword>
<dbReference type="InterPro" id="IPR013099">
    <property type="entry name" value="K_chnl_dom"/>
</dbReference>
<organism evidence="3 4">
    <name type="scientific">Klenkia terrae</name>
    <dbReference type="NCBI Taxonomy" id="1052259"/>
    <lineage>
        <taxon>Bacteria</taxon>
        <taxon>Bacillati</taxon>
        <taxon>Actinomycetota</taxon>
        <taxon>Actinomycetes</taxon>
        <taxon>Geodermatophilales</taxon>
        <taxon>Geodermatophilaceae</taxon>
        <taxon>Klenkia</taxon>
    </lineage>
</organism>
<accession>A0ABU8E560</accession>
<dbReference type="Proteomes" id="UP001373496">
    <property type="component" value="Unassembled WGS sequence"/>
</dbReference>
<keyword evidence="1" id="KW-0472">Membrane</keyword>
<dbReference type="SUPFAM" id="SSF81324">
    <property type="entry name" value="Voltage-gated potassium channels"/>
    <property type="match status" value="1"/>
</dbReference>
<reference evidence="3 4" key="1">
    <citation type="submission" date="2024-03" db="EMBL/GenBank/DDBJ databases">
        <title>Draft genome sequence of Klenkia terrae.</title>
        <authorList>
            <person name="Duangmal K."/>
            <person name="Chantavorakit T."/>
        </authorList>
    </citation>
    <scope>NUCLEOTIDE SEQUENCE [LARGE SCALE GENOMIC DNA]</scope>
    <source>
        <strain evidence="3 4">JCM 17786</strain>
    </source>
</reference>
<keyword evidence="1" id="KW-1133">Transmembrane helix</keyword>
<evidence type="ECO:0000313" key="4">
    <source>
        <dbReference type="Proteomes" id="UP001373496"/>
    </source>
</evidence>
<evidence type="ECO:0000313" key="3">
    <source>
        <dbReference type="EMBL" id="MEI4278665.1"/>
    </source>
</evidence>
<protein>
    <submittedName>
        <fullName evidence="3">Potassium channel family protein</fullName>
    </submittedName>
</protein>
<dbReference type="EMBL" id="JBAPLV010000008">
    <property type="protein sequence ID" value="MEI4278665.1"/>
    <property type="molecule type" value="Genomic_DNA"/>
</dbReference>
<gene>
    <name evidence="3" type="ORF">UXQ13_09335</name>
</gene>
<dbReference type="Pfam" id="PF07885">
    <property type="entry name" value="Ion_trans_2"/>
    <property type="match status" value="1"/>
</dbReference>
<proteinExistence type="predicted"/>
<evidence type="ECO:0000256" key="1">
    <source>
        <dbReference type="SAM" id="Phobius"/>
    </source>
</evidence>
<evidence type="ECO:0000259" key="2">
    <source>
        <dbReference type="Pfam" id="PF07885"/>
    </source>
</evidence>
<feature type="domain" description="Potassium channel" evidence="2">
    <location>
        <begin position="89"/>
        <end position="153"/>
    </location>
</feature>
<dbReference type="RefSeq" id="WP_336392224.1">
    <property type="nucleotide sequence ID" value="NZ_JBAPLV010000008.1"/>
</dbReference>
<dbReference type="GO" id="GO:0034220">
    <property type="term" value="P:monoatomic ion transmembrane transport"/>
    <property type="evidence" value="ECO:0007669"/>
    <property type="project" value="UniProtKB-KW"/>
</dbReference>
<keyword evidence="1" id="KW-0812">Transmembrane</keyword>
<sequence length="304" mass="32880">MMLLDPALGALLLVLILRDVFHTLFHPAGQGRLSHLVLSGTWRVARWIGGPTRLAELAGPLGMVAVVSIWSSGVVFGGALVYLPYIDGFMYSTGLSPTARADFLDALYLSLTTTSTLGFGDVVPTEGWLRVVTPLQALVGFSLLTAAVTWVLQVYPALNRRRTLALRLTTLEQASLREALPRADSAMPALLLSELAGQVAQMRVDLTQYAETYYFRSQDSRTSLPAALPYALDLVTAGRSGMRADVRLASGHLARALEDLTDHLGRELLRTTGDVEGVLMAYAHEHGETTILGRGRGPVPDSRN</sequence>